<dbReference type="GO" id="GO:0048468">
    <property type="term" value="P:cell development"/>
    <property type="evidence" value="ECO:0007669"/>
    <property type="project" value="UniProtKB-ARBA"/>
</dbReference>
<dbReference type="InterPro" id="IPR036860">
    <property type="entry name" value="SH2_dom_sf"/>
</dbReference>
<dbReference type="PROSITE" id="PS50088">
    <property type="entry name" value="ANK_REPEAT"/>
    <property type="match status" value="3"/>
</dbReference>
<dbReference type="GO" id="GO:0051130">
    <property type="term" value="P:positive regulation of cellular component organization"/>
    <property type="evidence" value="ECO:0007669"/>
    <property type="project" value="UniProtKB-ARBA"/>
</dbReference>
<dbReference type="Gene3D" id="3.30.200.20">
    <property type="entry name" value="Phosphorylase Kinase, domain 1"/>
    <property type="match status" value="1"/>
</dbReference>
<sequence>MDMREKQPEPLAREDGMFLVRPSGSSPGDFALSVAEGGQVLHLQVHRHREDAFFSVDGGPVVHGLEELVYQSSQEGGAPWGQPLGRPCPGGGPPPADTRRHGRTNLLHRATRQGDLVVVNELLRVGYATEAKDEQGHTAVHLACLAGHTELLAALLAAGAAPSGPDICGRHPLHYACEWPDAEMVKELLSAGASAQARDADNGWVPLHVAAARGHLDVVRALLDHGAPARPRTLRHELPADLAAQGKHTDCVHLLETYERPAPTYTRTSWLHPPHVDRECATRLLSTAEEGTFLLRRGRRSSYVLSLAGPTSIYHFEIHSQVWCIVLSKLIYPHNGDGLASIPTNVTWFVEKNVCTGPIHCSMLGRVDEPPPVAPRSLTSQRQTPTMTAVISRDSLSLGQTLGEGEYGSVLQGVWLTSEGTEVSVAVKKLREVSASEGFAREAELMVDLRHPCIVRLLAICLGPPLMMVQELLPLGSLLGYLQQGCGPVSLEEDVPRWAHQVACGMAYLQARRFVHRDLAARNLLLASRMQVKISDFGLSRALTLGSDYYRATTGGRWPLKWYAPESVNFGTFSHASDAWSFGITLWEMYTLGELPYGSLTGVQVLALVERGERLAQPDDCPDWAYTAMKHCWRFCPDERPPFSDLAVLFAAHSSRHLCAGCDDNAH</sequence>
<keyword evidence="8 17" id="KW-0067">ATP-binding</keyword>
<evidence type="ECO:0000256" key="16">
    <source>
        <dbReference type="PROSITE-ProRule" id="PRU00191"/>
    </source>
</evidence>
<reference evidence="21" key="2">
    <citation type="submission" date="2021-09" db="EMBL/GenBank/DDBJ databases">
        <authorList>
            <person name="Jia N."/>
            <person name="Wang J."/>
            <person name="Shi W."/>
            <person name="Du L."/>
            <person name="Sun Y."/>
            <person name="Zhan W."/>
            <person name="Jiang J."/>
            <person name="Wang Q."/>
            <person name="Zhang B."/>
            <person name="Ji P."/>
            <person name="Sakyi L.B."/>
            <person name="Cui X."/>
            <person name="Yuan T."/>
            <person name="Jiang B."/>
            <person name="Yang W."/>
            <person name="Lam T.T.-Y."/>
            <person name="Chang Q."/>
            <person name="Ding S."/>
            <person name="Wang X."/>
            <person name="Zhu J."/>
            <person name="Ruan X."/>
            <person name="Zhao L."/>
            <person name="Wei J."/>
            <person name="Que T."/>
            <person name="Du C."/>
            <person name="Cheng J."/>
            <person name="Dai P."/>
            <person name="Han X."/>
            <person name="Huang E."/>
            <person name="Gao Y."/>
            <person name="Liu J."/>
            <person name="Shao H."/>
            <person name="Ye R."/>
            <person name="Li L."/>
            <person name="Wei W."/>
            <person name="Wang X."/>
            <person name="Wang C."/>
            <person name="Huo Q."/>
            <person name="Li W."/>
            <person name="Guo W."/>
            <person name="Chen H."/>
            <person name="Chen S."/>
            <person name="Zhou L."/>
            <person name="Zhou L."/>
            <person name="Ni X."/>
            <person name="Tian J."/>
            <person name="Zhou Y."/>
            <person name="Sheng Y."/>
            <person name="Liu T."/>
            <person name="Pan Y."/>
            <person name="Xia L."/>
            <person name="Li J."/>
            <person name="Zhao F."/>
            <person name="Cao W."/>
        </authorList>
    </citation>
    <scope>NUCLEOTIDE SEQUENCE</scope>
    <source>
        <strain evidence="21">Rmic-2018</strain>
        <tissue evidence="21">Larvae</tissue>
    </source>
</reference>
<evidence type="ECO:0000259" key="19">
    <source>
        <dbReference type="PROSITE" id="PS50001"/>
    </source>
</evidence>
<evidence type="ECO:0000256" key="17">
    <source>
        <dbReference type="PROSITE-ProRule" id="PRU10141"/>
    </source>
</evidence>
<evidence type="ECO:0000313" key="21">
    <source>
        <dbReference type="EMBL" id="KAH8041296.1"/>
    </source>
</evidence>
<keyword evidence="7 18" id="KW-0418">Kinase</keyword>
<comment type="catalytic activity">
    <reaction evidence="14 18">
        <text>L-tyrosyl-[protein] + ATP = O-phospho-L-tyrosyl-[protein] + ADP + H(+)</text>
        <dbReference type="Rhea" id="RHEA:10596"/>
        <dbReference type="Rhea" id="RHEA-COMP:10136"/>
        <dbReference type="Rhea" id="RHEA-COMP:20101"/>
        <dbReference type="ChEBI" id="CHEBI:15378"/>
        <dbReference type="ChEBI" id="CHEBI:30616"/>
        <dbReference type="ChEBI" id="CHEBI:46858"/>
        <dbReference type="ChEBI" id="CHEBI:61978"/>
        <dbReference type="ChEBI" id="CHEBI:456216"/>
        <dbReference type="EC" id="2.7.10.2"/>
    </reaction>
</comment>
<proteinExistence type="inferred from homology"/>
<reference evidence="21" key="1">
    <citation type="journal article" date="2020" name="Cell">
        <title>Large-Scale Comparative Analyses of Tick Genomes Elucidate Their Genetic Diversity and Vector Capacities.</title>
        <authorList>
            <consortium name="Tick Genome and Microbiome Consortium (TIGMIC)"/>
            <person name="Jia N."/>
            <person name="Wang J."/>
            <person name="Shi W."/>
            <person name="Du L."/>
            <person name="Sun Y."/>
            <person name="Zhan W."/>
            <person name="Jiang J.F."/>
            <person name="Wang Q."/>
            <person name="Zhang B."/>
            <person name="Ji P."/>
            <person name="Bell-Sakyi L."/>
            <person name="Cui X.M."/>
            <person name="Yuan T.T."/>
            <person name="Jiang B.G."/>
            <person name="Yang W.F."/>
            <person name="Lam T.T."/>
            <person name="Chang Q.C."/>
            <person name="Ding S.J."/>
            <person name="Wang X.J."/>
            <person name="Zhu J.G."/>
            <person name="Ruan X.D."/>
            <person name="Zhao L."/>
            <person name="Wei J.T."/>
            <person name="Ye R.Z."/>
            <person name="Que T.C."/>
            <person name="Du C.H."/>
            <person name="Zhou Y.H."/>
            <person name="Cheng J.X."/>
            <person name="Dai P.F."/>
            <person name="Guo W.B."/>
            <person name="Han X.H."/>
            <person name="Huang E.J."/>
            <person name="Li L.F."/>
            <person name="Wei W."/>
            <person name="Gao Y.C."/>
            <person name="Liu J.Z."/>
            <person name="Shao H.Z."/>
            <person name="Wang X."/>
            <person name="Wang C.C."/>
            <person name="Yang T.C."/>
            <person name="Huo Q.B."/>
            <person name="Li W."/>
            <person name="Chen H.Y."/>
            <person name="Chen S.E."/>
            <person name="Zhou L.G."/>
            <person name="Ni X.B."/>
            <person name="Tian J.H."/>
            <person name="Sheng Y."/>
            <person name="Liu T."/>
            <person name="Pan Y.S."/>
            <person name="Xia L.Y."/>
            <person name="Li J."/>
            <person name="Zhao F."/>
            <person name="Cao W.C."/>
        </authorList>
    </citation>
    <scope>NUCLEOTIDE SEQUENCE</scope>
    <source>
        <strain evidence="21">Rmic-2018</strain>
    </source>
</reference>
<dbReference type="PROSITE" id="PS50297">
    <property type="entry name" value="ANK_REP_REGION"/>
    <property type="match status" value="3"/>
</dbReference>
<evidence type="ECO:0000256" key="1">
    <source>
        <dbReference type="ARBA" id="ARBA00004175"/>
    </source>
</evidence>
<keyword evidence="11 18" id="KW-0829">Tyrosine-protein kinase</keyword>
<dbReference type="Proteomes" id="UP000821866">
    <property type="component" value="Chromosome 1"/>
</dbReference>
<evidence type="ECO:0000256" key="4">
    <source>
        <dbReference type="ARBA" id="ARBA00022537"/>
    </source>
</evidence>
<feature type="binding site" evidence="17">
    <location>
        <position position="429"/>
    </location>
    <ligand>
        <name>ATP</name>
        <dbReference type="ChEBI" id="CHEBI:30616"/>
    </ligand>
</feature>
<dbReference type="InterPro" id="IPR001245">
    <property type="entry name" value="Ser-Thr/Tyr_kinase_cat_dom"/>
</dbReference>
<dbReference type="GO" id="GO:0006887">
    <property type="term" value="P:exocytosis"/>
    <property type="evidence" value="ECO:0007669"/>
    <property type="project" value="UniProtKB-KW"/>
</dbReference>
<gene>
    <name evidence="21" type="ORF">HPB51_014577</name>
</gene>
<dbReference type="PROSITE" id="PS50001">
    <property type="entry name" value="SH2"/>
    <property type="match status" value="2"/>
</dbReference>
<feature type="repeat" description="ANK" evidence="15">
    <location>
        <begin position="168"/>
        <end position="200"/>
    </location>
</feature>
<accession>A0A9J6F5A9</accession>
<feature type="repeat" description="ANK" evidence="15">
    <location>
        <begin position="202"/>
        <end position="234"/>
    </location>
</feature>
<dbReference type="GO" id="GO:0004715">
    <property type="term" value="F:non-membrane spanning protein tyrosine kinase activity"/>
    <property type="evidence" value="ECO:0007669"/>
    <property type="project" value="UniProtKB-EC"/>
</dbReference>
<evidence type="ECO:0000259" key="20">
    <source>
        <dbReference type="PROSITE" id="PS50011"/>
    </source>
</evidence>
<keyword evidence="10" id="KW-0472">Membrane</keyword>
<dbReference type="Pfam" id="PF00017">
    <property type="entry name" value="SH2"/>
    <property type="match status" value="2"/>
</dbReference>
<dbReference type="InterPro" id="IPR000980">
    <property type="entry name" value="SH2"/>
</dbReference>
<dbReference type="AlphaFoldDB" id="A0A9J6F5A9"/>
<dbReference type="InterPro" id="IPR050198">
    <property type="entry name" value="Non-receptor_tyrosine_kinases"/>
</dbReference>
<evidence type="ECO:0000256" key="13">
    <source>
        <dbReference type="ARBA" id="ARBA00051243"/>
    </source>
</evidence>
<comment type="caution">
    <text evidence="21">The sequence shown here is derived from an EMBL/GenBank/DDBJ whole genome shotgun (WGS) entry which is preliminary data.</text>
</comment>
<dbReference type="InterPro" id="IPR002110">
    <property type="entry name" value="Ankyrin_rpt"/>
</dbReference>
<dbReference type="GO" id="GO:0030182">
    <property type="term" value="P:neuron differentiation"/>
    <property type="evidence" value="ECO:0007669"/>
    <property type="project" value="UniProtKB-ARBA"/>
</dbReference>
<dbReference type="GO" id="GO:0012505">
    <property type="term" value="C:endomembrane system"/>
    <property type="evidence" value="ECO:0007669"/>
    <property type="project" value="UniProtKB-SubCell"/>
</dbReference>
<dbReference type="Pfam" id="PF00023">
    <property type="entry name" value="Ank"/>
    <property type="match status" value="1"/>
</dbReference>
<dbReference type="PROSITE" id="PS00109">
    <property type="entry name" value="PROTEIN_KINASE_TYR"/>
    <property type="match status" value="1"/>
</dbReference>
<keyword evidence="3" id="KW-0268">Exocytosis</keyword>
<dbReference type="PANTHER" id="PTHR24418">
    <property type="entry name" value="TYROSINE-PROTEIN KINASE"/>
    <property type="match status" value="1"/>
</dbReference>
<dbReference type="PROSITE" id="PS00107">
    <property type="entry name" value="PROTEIN_KINASE_ATP"/>
    <property type="match status" value="1"/>
</dbReference>
<evidence type="ECO:0000256" key="15">
    <source>
        <dbReference type="PROSITE-ProRule" id="PRU00023"/>
    </source>
</evidence>
<evidence type="ECO:0000256" key="6">
    <source>
        <dbReference type="ARBA" id="ARBA00022741"/>
    </source>
</evidence>
<feature type="repeat" description="ANK" evidence="15">
    <location>
        <begin position="135"/>
        <end position="167"/>
    </location>
</feature>
<evidence type="ECO:0000256" key="11">
    <source>
        <dbReference type="ARBA" id="ARBA00023137"/>
    </source>
</evidence>
<dbReference type="SMART" id="SM00252">
    <property type="entry name" value="SH2"/>
    <property type="match status" value="1"/>
</dbReference>
<dbReference type="InterPro" id="IPR000719">
    <property type="entry name" value="Prot_kinase_dom"/>
</dbReference>
<dbReference type="PROSITE" id="PS50011">
    <property type="entry name" value="PROTEIN_KINASE_DOM"/>
    <property type="match status" value="1"/>
</dbReference>
<name>A0A9J6F5A9_RHIMP</name>
<dbReference type="GO" id="GO:0005524">
    <property type="term" value="F:ATP binding"/>
    <property type="evidence" value="ECO:0007669"/>
    <property type="project" value="UniProtKB-UniRule"/>
</dbReference>
<comment type="similarity">
    <text evidence="18">Belongs to the protein kinase superfamily. Tyr protein kinase family.</text>
</comment>
<comment type="catalytic activity">
    <reaction evidence="13">
        <text>L-tyrosyl-[protein] + ATP = O-phospho-L-tyrosyl-[protein] + ADP + H(+)</text>
        <dbReference type="Rhea" id="RHEA:10596"/>
        <dbReference type="Rhea" id="RHEA-COMP:10136"/>
        <dbReference type="Rhea" id="RHEA-COMP:20101"/>
        <dbReference type="ChEBI" id="CHEBI:15378"/>
        <dbReference type="ChEBI" id="CHEBI:30616"/>
        <dbReference type="ChEBI" id="CHEBI:46858"/>
        <dbReference type="ChEBI" id="CHEBI:61978"/>
        <dbReference type="ChEBI" id="CHEBI:456216"/>
        <dbReference type="EC" id="2.7.10.1"/>
    </reaction>
</comment>
<dbReference type="FunFam" id="1.10.510.10:FF:001512">
    <property type="entry name" value="Receptor tyrosine-protein kinase erbB-2"/>
    <property type="match status" value="1"/>
</dbReference>
<dbReference type="Gene3D" id="3.30.505.10">
    <property type="entry name" value="SH2 domain"/>
    <property type="match status" value="2"/>
</dbReference>
<evidence type="ECO:0000256" key="12">
    <source>
        <dbReference type="ARBA" id="ARBA00023298"/>
    </source>
</evidence>
<dbReference type="Gene3D" id="1.25.40.20">
    <property type="entry name" value="Ankyrin repeat-containing domain"/>
    <property type="match status" value="1"/>
</dbReference>
<organism evidence="21 22">
    <name type="scientific">Rhipicephalus microplus</name>
    <name type="common">Cattle tick</name>
    <name type="synonym">Boophilus microplus</name>
    <dbReference type="NCBI Taxonomy" id="6941"/>
    <lineage>
        <taxon>Eukaryota</taxon>
        <taxon>Metazoa</taxon>
        <taxon>Ecdysozoa</taxon>
        <taxon>Arthropoda</taxon>
        <taxon>Chelicerata</taxon>
        <taxon>Arachnida</taxon>
        <taxon>Acari</taxon>
        <taxon>Parasitiformes</taxon>
        <taxon>Ixodida</taxon>
        <taxon>Ixodoidea</taxon>
        <taxon>Ixodidae</taxon>
        <taxon>Rhipicephalinae</taxon>
        <taxon>Rhipicephalus</taxon>
        <taxon>Boophilus</taxon>
    </lineage>
</organism>
<dbReference type="SUPFAM" id="SSF55550">
    <property type="entry name" value="SH2 domain"/>
    <property type="match status" value="2"/>
</dbReference>
<dbReference type="CDD" id="cd00173">
    <property type="entry name" value="SH2"/>
    <property type="match status" value="1"/>
</dbReference>
<dbReference type="InterPro" id="IPR020635">
    <property type="entry name" value="Tyr_kinase_cat_dom"/>
</dbReference>
<keyword evidence="5 18" id="KW-0808">Transferase</keyword>
<keyword evidence="4" id="KW-1052">Target cell membrane</keyword>
<dbReference type="PIRSF" id="PIRSF000654">
    <property type="entry name" value="Integrin-linked_kinase"/>
    <property type="match status" value="1"/>
</dbReference>
<evidence type="ECO:0000256" key="9">
    <source>
        <dbReference type="ARBA" id="ARBA00023028"/>
    </source>
</evidence>
<dbReference type="SUPFAM" id="SSF48403">
    <property type="entry name" value="Ankyrin repeat"/>
    <property type="match status" value="1"/>
</dbReference>
<dbReference type="SMART" id="SM00219">
    <property type="entry name" value="TyrKc"/>
    <property type="match status" value="1"/>
</dbReference>
<evidence type="ECO:0000256" key="10">
    <source>
        <dbReference type="ARBA" id="ARBA00023136"/>
    </source>
</evidence>
<dbReference type="GO" id="GO:0002009">
    <property type="term" value="P:morphogenesis of an epithelium"/>
    <property type="evidence" value="ECO:0007669"/>
    <property type="project" value="UniProtKB-ARBA"/>
</dbReference>
<evidence type="ECO:0000256" key="18">
    <source>
        <dbReference type="RuleBase" id="RU362096"/>
    </source>
</evidence>
<keyword evidence="9" id="KW-0800">Toxin</keyword>
<keyword evidence="12" id="KW-1053">Target membrane</keyword>
<evidence type="ECO:0000256" key="14">
    <source>
        <dbReference type="ARBA" id="ARBA00051245"/>
    </source>
</evidence>
<protein>
    <recommendedName>
        <fullName evidence="18">Tyrosine-protein kinase</fullName>
        <ecNumber evidence="18">2.7.10.2</ecNumber>
    </recommendedName>
</protein>
<comment type="subcellular location">
    <subcellularLocation>
        <location evidence="2">Endomembrane system</location>
    </subcellularLocation>
    <subcellularLocation>
        <location evidence="1">Target cell membrane</location>
    </subcellularLocation>
</comment>
<dbReference type="VEuPathDB" id="VectorBase:LOC119186120"/>
<dbReference type="SMART" id="SM00248">
    <property type="entry name" value="ANK"/>
    <property type="match status" value="5"/>
</dbReference>
<evidence type="ECO:0000256" key="3">
    <source>
        <dbReference type="ARBA" id="ARBA00022483"/>
    </source>
</evidence>
<keyword evidence="9" id="KW-0638">Presynaptic neurotoxin</keyword>
<evidence type="ECO:0000256" key="5">
    <source>
        <dbReference type="ARBA" id="ARBA00022679"/>
    </source>
</evidence>
<dbReference type="EC" id="2.7.10.2" evidence="18"/>
<keyword evidence="6 17" id="KW-0547">Nucleotide-binding</keyword>
<evidence type="ECO:0000256" key="7">
    <source>
        <dbReference type="ARBA" id="ARBA00022777"/>
    </source>
</evidence>
<feature type="domain" description="SH2" evidence="19">
    <location>
        <begin position="1"/>
        <end position="88"/>
    </location>
</feature>
<dbReference type="Pfam" id="PF12796">
    <property type="entry name" value="Ank_2"/>
    <property type="match status" value="1"/>
</dbReference>
<feature type="domain" description="SH2" evidence="19">
    <location>
        <begin position="270"/>
        <end position="320"/>
    </location>
</feature>
<keyword evidence="15" id="KW-0040">ANK repeat</keyword>
<evidence type="ECO:0000256" key="8">
    <source>
        <dbReference type="ARBA" id="ARBA00022840"/>
    </source>
</evidence>
<dbReference type="InterPro" id="IPR011009">
    <property type="entry name" value="Kinase-like_dom_sf"/>
</dbReference>
<dbReference type="GO" id="GO:0044218">
    <property type="term" value="C:other organism cell membrane"/>
    <property type="evidence" value="ECO:0007669"/>
    <property type="project" value="UniProtKB-KW"/>
</dbReference>
<keyword evidence="9" id="KW-0528">Neurotoxin</keyword>
<dbReference type="GO" id="GO:0004714">
    <property type="term" value="F:transmembrane receptor protein tyrosine kinase activity"/>
    <property type="evidence" value="ECO:0007669"/>
    <property type="project" value="UniProtKB-EC"/>
</dbReference>
<dbReference type="InterPro" id="IPR036770">
    <property type="entry name" value="Ankyrin_rpt-contain_sf"/>
</dbReference>
<dbReference type="SUPFAM" id="SSF56112">
    <property type="entry name" value="Protein kinase-like (PK-like)"/>
    <property type="match status" value="1"/>
</dbReference>
<dbReference type="InterPro" id="IPR017441">
    <property type="entry name" value="Protein_kinase_ATP_BS"/>
</dbReference>
<dbReference type="InterPro" id="IPR008266">
    <property type="entry name" value="Tyr_kinase_AS"/>
</dbReference>
<dbReference type="Pfam" id="PF07714">
    <property type="entry name" value="PK_Tyr_Ser-Thr"/>
    <property type="match status" value="1"/>
</dbReference>
<evidence type="ECO:0000313" key="22">
    <source>
        <dbReference type="Proteomes" id="UP000821866"/>
    </source>
</evidence>
<dbReference type="GO" id="GO:0044231">
    <property type="term" value="C:host cell presynaptic membrane"/>
    <property type="evidence" value="ECO:0007669"/>
    <property type="project" value="UniProtKB-KW"/>
</dbReference>
<feature type="domain" description="Protein kinase" evidence="20">
    <location>
        <begin position="396"/>
        <end position="656"/>
    </location>
</feature>
<evidence type="ECO:0000256" key="2">
    <source>
        <dbReference type="ARBA" id="ARBA00004308"/>
    </source>
</evidence>
<dbReference type="Gene3D" id="1.10.510.10">
    <property type="entry name" value="Transferase(Phosphotransferase) domain 1"/>
    <property type="match status" value="1"/>
</dbReference>
<dbReference type="GO" id="GO:0050793">
    <property type="term" value="P:regulation of developmental process"/>
    <property type="evidence" value="ECO:0007669"/>
    <property type="project" value="UniProtKB-ARBA"/>
</dbReference>
<dbReference type="PRINTS" id="PR00109">
    <property type="entry name" value="TYRKINASE"/>
</dbReference>
<dbReference type="EMBL" id="JABSTU010000001">
    <property type="protein sequence ID" value="KAH8041296.1"/>
    <property type="molecule type" value="Genomic_DNA"/>
</dbReference>
<keyword evidence="22" id="KW-1185">Reference proteome</keyword>
<keyword evidence="16" id="KW-0727">SH2 domain</keyword>